<evidence type="ECO:0000256" key="10">
    <source>
        <dbReference type="ARBA" id="ARBA00022840"/>
    </source>
</evidence>
<dbReference type="InterPro" id="IPR003594">
    <property type="entry name" value="HATPase_dom"/>
</dbReference>
<evidence type="ECO:0000259" key="17">
    <source>
        <dbReference type="PROSITE" id="PS50109"/>
    </source>
</evidence>
<dbReference type="PROSITE" id="PS50112">
    <property type="entry name" value="PAS"/>
    <property type="match status" value="2"/>
</dbReference>
<dbReference type="CDD" id="cd00082">
    <property type="entry name" value="HisKA"/>
    <property type="match status" value="1"/>
</dbReference>
<dbReference type="InterPro" id="IPR036890">
    <property type="entry name" value="HATPase_C_sf"/>
</dbReference>
<evidence type="ECO:0000256" key="8">
    <source>
        <dbReference type="ARBA" id="ARBA00022741"/>
    </source>
</evidence>
<dbReference type="InterPro" id="IPR004358">
    <property type="entry name" value="Sig_transdc_His_kin-like_C"/>
</dbReference>
<organism evidence="21 22">
    <name type="scientific">Halanaerobacter jeridensis</name>
    <dbReference type="NCBI Taxonomy" id="706427"/>
    <lineage>
        <taxon>Bacteria</taxon>
        <taxon>Bacillati</taxon>
        <taxon>Bacillota</taxon>
        <taxon>Clostridia</taxon>
        <taxon>Halanaerobiales</taxon>
        <taxon>Halobacteroidaceae</taxon>
        <taxon>Halanaerobacter</taxon>
    </lineage>
</organism>
<dbReference type="CDD" id="cd00130">
    <property type="entry name" value="PAS"/>
    <property type="match status" value="4"/>
</dbReference>
<dbReference type="Gene3D" id="3.40.50.2300">
    <property type="match status" value="2"/>
</dbReference>
<dbReference type="Pfam" id="PF08447">
    <property type="entry name" value="PAS_3"/>
    <property type="match status" value="2"/>
</dbReference>
<reference evidence="21" key="1">
    <citation type="submission" date="2021-01" db="EMBL/GenBank/DDBJ databases">
        <title>Genomic Encyclopedia of Type Strains, Phase IV (KMG-IV): sequencing the most valuable type-strain genomes for metagenomic binning, comparative biology and taxonomic classification.</title>
        <authorList>
            <person name="Goeker M."/>
        </authorList>
    </citation>
    <scope>NUCLEOTIDE SEQUENCE</scope>
    <source>
        <strain evidence="21">DSM 23230</strain>
    </source>
</reference>
<dbReference type="SUPFAM" id="SSF47384">
    <property type="entry name" value="Homodimeric domain of signal transducing histidine kinase"/>
    <property type="match status" value="1"/>
</dbReference>
<evidence type="ECO:0000259" key="18">
    <source>
        <dbReference type="PROSITE" id="PS50110"/>
    </source>
</evidence>
<dbReference type="SMART" id="SM00388">
    <property type="entry name" value="HisKA"/>
    <property type="match status" value="1"/>
</dbReference>
<dbReference type="InterPro" id="IPR000700">
    <property type="entry name" value="PAS-assoc_C"/>
</dbReference>
<feature type="domain" description="PAC" evidence="20">
    <location>
        <begin position="449"/>
        <end position="502"/>
    </location>
</feature>
<feature type="domain" description="Response regulatory" evidence="18">
    <location>
        <begin position="3"/>
        <end position="114"/>
    </location>
</feature>
<evidence type="ECO:0000313" key="22">
    <source>
        <dbReference type="Proteomes" id="UP000774000"/>
    </source>
</evidence>
<dbReference type="SUPFAM" id="SSF52172">
    <property type="entry name" value="CheY-like"/>
    <property type="match status" value="2"/>
</dbReference>
<dbReference type="PROSITE" id="PS50113">
    <property type="entry name" value="PAC"/>
    <property type="match status" value="4"/>
</dbReference>
<keyword evidence="12" id="KW-0472">Membrane</keyword>
<dbReference type="InterPro" id="IPR001789">
    <property type="entry name" value="Sig_transdc_resp-reg_receiver"/>
</dbReference>
<evidence type="ECO:0000259" key="20">
    <source>
        <dbReference type="PROSITE" id="PS50113"/>
    </source>
</evidence>
<feature type="domain" description="PAS" evidence="19">
    <location>
        <begin position="373"/>
        <end position="445"/>
    </location>
</feature>
<evidence type="ECO:0000313" key="21">
    <source>
        <dbReference type="EMBL" id="MBM7555783.1"/>
    </source>
</evidence>
<evidence type="ECO:0000256" key="4">
    <source>
        <dbReference type="ARBA" id="ARBA00012438"/>
    </source>
</evidence>
<dbReference type="Gene3D" id="3.30.565.10">
    <property type="entry name" value="Histidine kinase-like ATPase, C-terminal domain"/>
    <property type="match status" value="1"/>
</dbReference>
<dbReference type="Pfam" id="PF13596">
    <property type="entry name" value="PAS_10"/>
    <property type="match status" value="1"/>
</dbReference>
<dbReference type="GO" id="GO:0005886">
    <property type="term" value="C:plasma membrane"/>
    <property type="evidence" value="ECO:0007669"/>
    <property type="project" value="TreeGrafter"/>
</dbReference>
<feature type="modified residue" description="4-aspartylphosphate" evidence="16">
    <location>
        <position position="53"/>
    </location>
</feature>
<dbReference type="NCBIfam" id="TIGR00229">
    <property type="entry name" value="sensory_box"/>
    <property type="match status" value="4"/>
</dbReference>
<dbReference type="FunFam" id="3.30.565.10:FF:000010">
    <property type="entry name" value="Sensor histidine kinase RcsC"/>
    <property type="match status" value="1"/>
</dbReference>
<dbReference type="RefSeq" id="WP_204700501.1">
    <property type="nucleotide sequence ID" value="NZ_JAFBDQ010000002.1"/>
</dbReference>
<comment type="function">
    <text evidence="14">May play the central regulatory role in sporulation. It may be an element of the effector pathway responsible for the activation of sporulation genes in response to nutritional stress. Spo0A may act in concert with spo0H (a sigma factor) to control the expression of some genes that are critical to the sporulation process.</text>
</comment>
<keyword evidence="22" id="KW-1185">Reference proteome</keyword>
<dbReference type="CDD" id="cd17546">
    <property type="entry name" value="REC_hyHK_CKI1_RcsC-like"/>
    <property type="match status" value="1"/>
</dbReference>
<dbReference type="Pfam" id="PF00512">
    <property type="entry name" value="HisKA"/>
    <property type="match status" value="1"/>
</dbReference>
<dbReference type="Proteomes" id="UP000774000">
    <property type="component" value="Unassembled WGS sequence"/>
</dbReference>
<accession>A0A938XR08</accession>
<dbReference type="AlphaFoldDB" id="A0A938XR08"/>
<dbReference type="PRINTS" id="PR00344">
    <property type="entry name" value="BCTRLSENSOR"/>
</dbReference>
<feature type="modified residue" description="4-aspartylphosphate" evidence="16">
    <location>
        <position position="930"/>
    </location>
</feature>
<gene>
    <name evidence="21" type="ORF">JOC47_000608</name>
</gene>
<dbReference type="PROSITE" id="PS50110">
    <property type="entry name" value="RESPONSE_REGULATORY"/>
    <property type="match status" value="2"/>
</dbReference>
<keyword evidence="7" id="KW-0808">Transferase</keyword>
<dbReference type="SMART" id="SM00091">
    <property type="entry name" value="PAS"/>
    <property type="match status" value="4"/>
</dbReference>
<dbReference type="SMART" id="SM00448">
    <property type="entry name" value="REC"/>
    <property type="match status" value="2"/>
</dbReference>
<evidence type="ECO:0000256" key="9">
    <source>
        <dbReference type="ARBA" id="ARBA00022777"/>
    </source>
</evidence>
<dbReference type="InterPro" id="IPR011006">
    <property type="entry name" value="CheY-like_superfamily"/>
</dbReference>
<dbReference type="Gene3D" id="1.10.287.130">
    <property type="match status" value="1"/>
</dbReference>
<keyword evidence="10" id="KW-0067">ATP-binding</keyword>
<dbReference type="SUPFAM" id="SSF55785">
    <property type="entry name" value="PYP-like sensor domain (PAS domain)"/>
    <property type="match status" value="4"/>
</dbReference>
<dbReference type="Gene3D" id="3.30.450.20">
    <property type="entry name" value="PAS domain"/>
    <property type="match status" value="4"/>
</dbReference>
<evidence type="ECO:0000256" key="11">
    <source>
        <dbReference type="ARBA" id="ARBA00023012"/>
    </source>
</evidence>
<evidence type="ECO:0000256" key="6">
    <source>
        <dbReference type="ARBA" id="ARBA00022553"/>
    </source>
</evidence>
<dbReference type="SMART" id="SM00387">
    <property type="entry name" value="HATPase_c"/>
    <property type="match status" value="1"/>
</dbReference>
<evidence type="ECO:0000256" key="14">
    <source>
        <dbReference type="ARBA" id="ARBA00024867"/>
    </source>
</evidence>
<evidence type="ECO:0000256" key="12">
    <source>
        <dbReference type="ARBA" id="ARBA00023136"/>
    </source>
</evidence>
<dbReference type="InterPro" id="IPR035965">
    <property type="entry name" value="PAS-like_dom_sf"/>
</dbReference>
<dbReference type="Pfam" id="PF00072">
    <property type="entry name" value="Response_reg"/>
    <property type="match status" value="2"/>
</dbReference>
<evidence type="ECO:0000259" key="19">
    <source>
        <dbReference type="PROSITE" id="PS50112"/>
    </source>
</evidence>
<evidence type="ECO:0000256" key="7">
    <source>
        <dbReference type="ARBA" id="ARBA00022679"/>
    </source>
</evidence>
<keyword evidence="9" id="KW-0418">Kinase</keyword>
<dbReference type="GO" id="GO:0009927">
    <property type="term" value="F:histidine phosphotransfer kinase activity"/>
    <property type="evidence" value="ECO:0007669"/>
    <property type="project" value="TreeGrafter"/>
</dbReference>
<feature type="domain" description="PAC" evidence="20">
    <location>
        <begin position="196"/>
        <end position="246"/>
    </location>
</feature>
<dbReference type="Pfam" id="PF08448">
    <property type="entry name" value="PAS_4"/>
    <property type="match status" value="1"/>
</dbReference>
<evidence type="ECO:0000256" key="2">
    <source>
        <dbReference type="ARBA" id="ARBA00004370"/>
    </source>
</evidence>
<comment type="similarity">
    <text evidence="3">In the N-terminal section; belongs to the phytochrome family.</text>
</comment>
<sequence length="1105" mass="127821">MKKILVVEDSKVAQQKLKTDLFQLGFKEVEMVSAGEEALKFVQYNQVDLIIMDIILEGEMSGITAAKKINTQFDIPIIYLTEGNEDYLDLPGAAVFLAKPFTKIELKNNINIVLDKHKIKSDLRENKIFLENIFNSIQAGLVVLDTNLDIVRTNPWIDDLYDSYDEIKGKKCYQIFHHRDSPCKECPVIATLKTGEKHRGELKTKDGKWLELFSYPLENEQGEIEGVIEYINDITARKETEKELIQVNEIIESSPAVIFKWKNDLEWGVEFVSKNVEQFGYTPQQFKEKELVFSDIIYKEDLARVKEEVNTNSEHGKDRFKQHYRIVTADGEVRWIDDWTIVVRDDLGEISHYHGIIIDVTERVQAEQKIRDNERRWKFALESSQYGIWDWDLKQEKVYFSPIWKEMLGYEEEEITNKLSEWKARVHPDDLEEAMGKIKRHLAGETEYYQDEHRMKNKSGNYIWIKDRGKVVEWTEKGEPLRFIGTHEDITARKKVEKELQESEERYRGLVESQQDLIVRVDNNNKFTYVNQAYCDTFGKTKEELVGSSFTPLIHEDDRADTLEAMEELKTSPYRVYIEQRAMTVDGWRWIAWEDYAIRDENGEIKEIQGVGRDITELKEAQQKAEAANKAKSEFLANMSHEIRTPLSAVIGFSELLEKMTEDSKQLKYLESIKTAGNTLLTLINDILDLSKIEAGQLEINYQKFELYSLLIEIKQIFKQKCQEKGLDFELDIAFDDEIAIKLDETRLRQILLNLVGNAVKFTKQGYVRLAVDYELKADKLNLKIIVEDSGIGIPKAEQEDIFKAFKQQDSQSTREYGGTGLGLSITKRLTEMMDGKLYLDSQAGMGSTFTVKFADVEYRREDNKTEEEIGEEHINFSAQNILVVDDIESNRDLVQAILSDSALNVSTAKNGQAGLKLAQEKEFALILMDLKMPKMDGYEVTKKIKEDSLNLSTPIIALTASVTEKERQKVSAEQFAEFISKPIDKEQLISTLANYLEHQKINKQRKTEERELTAEFSDGVKDNDRLKEILKQSFKPKYQKIGKPFIINEVEDFADNLYEVAQEYNAENLSNYAVELKDDLESFNVTEAKEKFKKFTDIIAEIGE</sequence>
<dbReference type="SUPFAM" id="SSF55874">
    <property type="entry name" value="ATPase domain of HSP90 chaperone/DNA topoisomerase II/histidine kinase"/>
    <property type="match status" value="1"/>
</dbReference>
<evidence type="ECO:0000256" key="13">
    <source>
        <dbReference type="ARBA" id="ARBA00023306"/>
    </source>
</evidence>
<dbReference type="EMBL" id="JAFBDQ010000002">
    <property type="protein sequence ID" value="MBM7555783.1"/>
    <property type="molecule type" value="Genomic_DNA"/>
</dbReference>
<dbReference type="GO" id="GO:0005524">
    <property type="term" value="F:ATP binding"/>
    <property type="evidence" value="ECO:0007669"/>
    <property type="project" value="UniProtKB-KW"/>
</dbReference>
<feature type="domain" description="PAC" evidence="20">
    <location>
        <begin position="576"/>
        <end position="627"/>
    </location>
</feature>
<comment type="catalytic activity">
    <reaction evidence="1">
        <text>ATP + protein L-histidine = ADP + protein N-phospho-L-histidine.</text>
        <dbReference type="EC" id="2.7.13.3"/>
    </reaction>
</comment>
<dbReference type="InterPro" id="IPR003661">
    <property type="entry name" value="HisK_dim/P_dom"/>
</dbReference>
<dbReference type="GO" id="GO:0000155">
    <property type="term" value="F:phosphorelay sensor kinase activity"/>
    <property type="evidence" value="ECO:0007669"/>
    <property type="project" value="InterPro"/>
</dbReference>
<dbReference type="CDD" id="cd16922">
    <property type="entry name" value="HATPase_EvgS-ArcB-TorS-like"/>
    <property type="match status" value="1"/>
</dbReference>
<name>A0A938XR08_9FIRM</name>
<keyword evidence="13" id="KW-0131">Cell cycle</keyword>
<comment type="caution">
    <text evidence="21">The sequence shown here is derived from an EMBL/GenBank/DDBJ whole genome shotgun (WGS) entry which is preliminary data.</text>
</comment>
<dbReference type="InterPro" id="IPR001610">
    <property type="entry name" value="PAC"/>
</dbReference>
<dbReference type="InterPro" id="IPR000014">
    <property type="entry name" value="PAS"/>
</dbReference>
<feature type="domain" description="Histidine kinase" evidence="17">
    <location>
        <begin position="638"/>
        <end position="858"/>
    </location>
</feature>
<keyword evidence="8" id="KW-0547">Nucleotide-binding</keyword>
<protein>
    <recommendedName>
        <fullName evidence="15">Circadian input-output histidine kinase CikA</fullName>
        <ecNumber evidence="4">2.7.13.3</ecNumber>
    </recommendedName>
    <alternativeName>
        <fullName evidence="5">Stage 0 sporulation protein A homolog</fullName>
    </alternativeName>
</protein>
<evidence type="ECO:0000256" key="5">
    <source>
        <dbReference type="ARBA" id="ARBA00018672"/>
    </source>
</evidence>
<evidence type="ECO:0000256" key="15">
    <source>
        <dbReference type="ARBA" id="ARBA00074306"/>
    </source>
</evidence>
<evidence type="ECO:0000256" key="3">
    <source>
        <dbReference type="ARBA" id="ARBA00006402"/>
    </source>
</evidence>
<dbReference type="FunFam" id="1.10.287.130:FF:000038">
    <property type="entry name" value="Sensory transduction histidine kinase"/>
    <property type="match status" value="1"/>
</dbReference>
<dbReference type="InterPro" id="IPR013655">
    <property type="entry name" value="PAS_fold_3"/>
</dbReference>
<keyword evidence="6 16" id="KW-0597">Phosphoprotein</keyword>
<dbReference type="InterPro" id="IPR036097">
    <property type="entry name" value="HisK_dim/P_sf"/>
</dbReference>
<dbReference type="PROSITE" id="PS50109">
    <property type="entry name" value="HIS_KIN"/>
    <property type="match status" value="1"/>
</dbReference>
<feature type="domain" description="Response regulatory" evidence="18">
    <location>
        <begin position="881"/>
        <end position="997"/>
    </location>
</feature>
<evidence type="ECO:0000256" key="16">
    <source>
        <dbReference type="PROSITE-ProRule" id="PRU00169"/>
    </source>
</evidence>
<comment type="subcellular location">
    <subcellularLocation>
        <location evidence="2">Membrane</location>
    </subcellularLocation>
</comment>
<dbReference type="PANTHER" id="PTHR43047:SF72">
    <property type="entry name" value="OSMOSENSING HISTIDINE PROTEIN KINASE SLN1"/>
    <property type="match status" value="1"/>
</dbReference>
<dbReference type="EC" id="2.7.13.3" evidence="4"/>
<dbReference type="Pfam" id="PF02518">
    <property type="entry name" value="HATPase_c"/>
    <property type="match status" value="1"/>
</dbReference>
<dbReference type="InterPro" id="IPR005467">
    <property type="entry name" value="His_kinase_dom"/>
</dbReference>
<proteinExistence type="inferred from homology"/>
<feature type="domain" description="PAC" evidence="20">
    <location>
        <begin position="320"/>
        <end position="372"/>
    </location>
</feature>
<keyword evidence="11" id="KW-0902">Two-component regulatory system</keyword>
<feature type="domain" description="PAS" evidence="19">
    <location>
        <begin position="503"/>
        <end position="573"/>
    </location>
</feature>
<dbReference type="InterPro" id="IPR013656">
    <property type="entry name" value="PAS_4"/>
</dbReference>
<evidence type="ECO:0000256" key="1">
    <source>
        <dbReference type="ARBA" id="ARBA00000085"/>
    </source>
</evidence>
<dbReference type="SMART" id="SM00086">
    <property type="entry name" value="PAC"/>
    <property type="match status" value="4"/>
</dbReference>
<dbReference type="PANTHER" id="PTHR43047">
    <property type="entry name" value="TWO-COMPONENT HISTIDINE PROTEIN KINASE"/>
    <property type="match status" value="1"/>
</dbReference>